<gene>
    <name evidence="2" type="ORF">TNCT_238291</name>
</gene>
<dbReference type="Proteomes" id="UP000887116">
    <property type="component" value="Unassembled WGS sequence"/>
</dbReference>
<name>A0A8X6KTF5_TRICU</name>
<keyword evidence="3" id="KW-1185">Reference proteome</keyword>
<evidence type="ECO:0000256" key="1">
    <source>
        <dbReference type="SAM" id="MobiDB-lite"/>
    </source>
</evidence>
<reference evidence="2" key="1">
    <citation type="submission" date="2020-07" db="EMBL/GenBank/DDBJ databases">
        <title>Multicomponent nature underlies the extraordinary mechanical properties of spider dragline silk.</title>
        <authorList>
            <person name="Kono N."/>
            <person name="Nakamura H."/>
            <person name="Mori M."/>
            <person name="Yoshida Y."/>
            <person name="Ohtoshi R."/>
            <person name="Malay A.D."/>
            <person name="Moran D.A.P."/>
            <person name="Tomita M."/>
            <person name="Numata K."/>
            <person name="Arakawa K."/>
        </authorList>
    </citation>
    <scope>NUCLEOTIDE SEQUENCE</scope>
</reference>
<evidence type="ECO:0000313" key="2">
    <source>
        <dbReference type="EMBL" id="GFQ83461.1"/>
    </source>
</evidence>
<accession>A0A8X6KTF5</accession>
<dbReference type="OrthoDB" id="10533330at2759"/>
<proteinExistence type="predicted"/>
<dbReference type="AlphaFoldDB" id="A0A8X6KTF5"/>
<organism evidence="2 3">
    <name type="scientific">Trichonephila clavata</name>
    <name type="common">Joro spider</name>
    <name type="synonym">Nephila clavata</name>
    <dbReference type="NCBI Taxonomy" id="2740835"/>
    <lineage>
        <taxon>Eukaryota</taxon>
        <taxon>Metazoa</taxon>
        <taxon>Ecdysozoa</taxon>
        <taxon>Arthropoda</taxon>
        <taxon>Chelicerata</taxon>
        <taxon>Arachnida</taxon>
        <taxon>Araneae</taxon>
        <taxon>Araneomorphae</taxon>
        <taxon>Entelegynae</taxon>
        <taxon>Araneoidea</taxon>
        <taxon>Nephilidae</taxon>
        <taxon>Trichonephila</taxon>
    </lineage>
</organism>
<feature type="region of interest" description="Disordered" evidence="1">
    <location>
        <begin position="141"/>
        <end position="174"/>
    </location>
</feature>
<evidence type="ECO:0000313" key="3">
    <source>
        <dbReference type="Proteomes" id="UP000887116"/>
    </source>
</evidence>
<protein>
    <submittedName>
        <fullName evidence="2">Uncharacterized protein</fullName>
    </submittedName>
</protein>
<sequence length="252" mass="27919">MNIHDSQNPPGADEMMQLGTDPPPTATTPATTSDAFECCAQIKKLEKLIKMKQLKIRYFTDMIEVETFDKDVTDAAELESLIKEKTKAELEFAIQMVEFKVLFPCPAPCCQHANANGINSFRTTQKRRAESPILPAKLILNNNTKDKESKPKKGTAPNVDSQLANPAKKTKQESKIVKHKTSNENILNDNVIPTSNAFAGLGLDETDSADNDVSIEDTLPAPKVKPIILRFKTDHNLVLKAINEKFPDSTNK</sequence>
<feature type="region of interest" description="Disordered" evidence="1">
    <location>
        <begin position="1"/>
        <end position="31"/>
    </location>
</feature>
<dbReference type="EMBL" id="BMAO01012719">
    <property type="protein sequence ID" value="GFQ83461.1"/>
    <property type="molecule type" value="Genomic_DNA"/>
</dbReference>
<comment type="caution">
    <text evidence="2">The sequence shown here is derived from an EMBL/GenBank/DDBJ whole genome shotgun (WGS) entry which is preliminary data.</text>
</comment>